<feature type="region of interest" description="Disordered" evidence="8">
    <location>
        <begin position="1"/>
        <end position="22"/>
    </location>
</feature>
<evidence type="ECO:0000259" key="9">
    <source>
        <dbReference type="Pfam" id="PF00127"/>
    </source>
</evidence>
<dbReference type="CDD" id="cd13921">
    <property type="entry name" value="Amicyanin"/>
    <property type="match status" value="1"/>
</dbReference>
<evidence type="ECO:0000256" key="7">
    <source>
        <dbReference type="ARBA" id="ARBA00023008"/>
    </source>
</evidence>
<dbReference type="InterPro" id="IPR008972">
    <property type="entry name" value="Cupredoxin"/>
</dbReference>
<evidence type="ECO:0000313" key="10">
    <source>
        <dbReference type="EMBL" id="MBS2546749.1"/>
    </source>
</evidence>
<dbReference type="Pfam" id="PF00127">
    <property type="entry name" value="Copper-bind"/>
    <property type="match status" value="1"/>
</dbReference>
<evidence type="ECO:0000256" key="2">
    <source>
        <dbReference type="ARBA" id="ARBA00004418"/>
    </source>
</evidence>
<protein>
    <submittedName>
        <fullName evidence="10">Cupredoxin domain-containing protein</fullName>
    </submittedName>
</protein>
<feature type="compositionally biased region" description="Low complexity" evidence="8">
    <location>
        <begin position="1"/>
        <end position="18"/>
    </location>
</feature>
<dbReference type="PANTHER" id="PTHR36507:SF1">
    <property type="entry name" value="BLL1555 PROTEIN"/>
    <property type="match status" value="1"/>
</dbReference>
<sequence>MNPSANHPSANPSPGSPGRSRKPDLVAMAVITLALASACGGASHPAAANVSTAIRPGSGQSLAGSPGSTATGPVTDAPAMPGMTMTMPTASGSTGGASTAPAASAAPVAGNAVSIMNFAFSPAALTVAAGTTVTWTNKDSDAHTVTSQGAGGPLGSAALATGQSYSYTFTKPGTYSYLCTIHPFMTATVTVTP</sequence>
<dbReference type="InterPro" id="IPR052721">
    <property type="entry name" value="ET_Amicyanin"/>
</dbReference>
<dbReference type="SUPFAM" id="SSF49503">
    <property type="entry name" value="Cupredoxins"/>
    <property type="match status" value="1"/>
</dbReference>
<evidence type="ECO:0000256" key="4">
    <source>
        <dbReference type="ARBA" id="ARBA00022723"/>
    </source>
</evidence>
<evidence type="ECO:0000256" key="1">
    <source>
        <dbReference type="ARBA" id="ARBA00001935"/>
    </source>
</evidence>
<keyword evidence="5" id="KW-0574">Periplasm</keyword>
<evidence type="ECO:0000256" key="8">
    <source>
        <dbReference type="SAM" id="MobiDB-lite"/>
    </source>
</evidence>
<feature type="compositionally biased region" description="Low complexity" evidence="8">
    <location>
        <begin position="77"/>
        <end position="102"/>
    </location>
</feature>
<dbReference type="InterPro" id="IPR002386">
    <property type="entry name" value="Amicyanin/Pseudoazurin"/>
</dbReference>
<comment type="caution">
    <text evidence="10">The sequence shown here is derived from an EMBL/GenBank/DDBJ whole genome shotgun (WGS) entry which is preliminary data.</text>
</comment>
<keyword evidence="7" id="KW-0186">Copper</keyword>
<keyword evidence="11" id="KW-1185">Reference proteome</keyword>
<dbReference type="PANTHER" id="PTHR36507">
    <property type="entry name" value="BLL1555 PROTEIN"/>
    <property type="match status" value="1"/>
</dbReference>
<dbReference type="PRINTS" id="PR00155">
    <property type="entry name" value="AMICYANIN"/>
</dbReference>
<comment type="subcellular location">
    <subcellularLocation>
        <location evidence="2">Periplasm</location>
    </subcellularLocation>
</comment>
<keyword evidence="4" id="KW-0479">Metal-binding</keyword>
<keyword evidence="6" id="KW-0249">Electron transport</keyword>
<dbReference type="Proteomes" id="UP000730482">
    <property type="component" value="Unassembled WGS sequence"/>
</dbReference>
<feature type="domain" description="Blue (type 1) copper" evidence="9">
    <location>
        <begin position="114"/>
        <end position="191"/>
    </location>
</feature>
<organism evidence="10 11">
    <name type="scientific">Catenulispora pinistramenti</name>
    <dbReference type="NCBI Taxonomy" id="2705254"/>
    <lineage>
        <taxon>Bacteria</taxon>
        <taxon>Bacillati</taxon>
        <taxon>Actinomycetota</taxon>
        <taxon>Actinomycetes</taxon>
        <taxon>Catenulisporales</taxon>
        <taxon>Catenulisporaceae</taxon>
        <taxon>Catenulispora</taxon>
    </lineage>
</organism>
<accession>A0ABS5KL30</accession>
<dbReference type="InterPro" id="IPR035668">
    <property type="entry name" value="Amicyanin"/>
</dbReference>
<dbReference type="EMBL" id="JAAFYZ010000017">
    <property type="protein sequence ID" value="MBS2546749.1"/>
    <property type="molecule type" value="Genomic_DNA"/>
</dbReference>
<feature type="region of interest" description="Disordered" evidence="8">
    <location>
        <begin position="58"/>
        <end position="102"/>
    </location>
</feature>
<proteinExistence type="predicted"/>
<reference evidence="10 11" key="1">
    <citation type="submission" date="2020-02" db="EMBL/GenBank/DDBJ databases">
        <title>Acidophilic actinobacteria isolated from forest soil.</title>
        <authorList>
            <person name="Golinska P."/>
        </authorList>
    </citation>
    <scope>NUCLEOTIDE SEQUENCE [LARGE SCALE GENOMIC DNA]</scope>
    <source>
        <strain evidence="10 11">NL8</strain>
    </source>
</reference>
<name>A0ABS5KL30_9ACTN</name>
<evidence type="ECO:0000256" key="6">
    <source>
        <dbReference type="ARBA" id="ARBA00022982"/>
    </source>
</evidence>
<feature type="compositionally biased region" description="Polar residues" evidence="8">
    <location>
        <begin position="58"/>
        <end position="72"/>
    </location>
</feature>
<evidence type="ECO:0000256" key="3">
    <source>
        <dbReference type="ARBA" id="ARBA00022448"/>
    </source>
</evidence>
<comment type="cofactor">
    <cofactor evidence="1">
        <name>Cu cation</name>
        <dbReference type="ChEBI" id="CHEBI:23378"/>
    </cofactor>
</comment>
<keyword evidence="3" id="KW-0813">Transport</keyword>
<evidence type="ECO:0000256" key="5">
    <source>
        <dbReference type="ARBA" id="ARBA00022764"/>
    </source>
</evidence>
<evidence type="ECO:0000313" key="11">
    <source>
        <dbReference type="Proteomes" id="UP000730482"/>
    </source>
</evidence>
<dbReference type="Gene3D" id="2.60.40.420">
    <property type="entry name" value="Cupredoxins - blue copper proteins"/>
    <property type="match status" value="1"/>
</dbReference>
<dbReference type="InterPro" id="IPR000923">
    <property type="entry name" value="BlueCu_1"/>
</dbReference>
<gene>
    <name evidence="10" type="ORF">KGQ19_07700</name>
</gene>